<feature type="transmembrane region" description="Helical" evidence="11">
    <location>
        <begin position="363"/>
        <end position="383"/>
    </location>
</feature>
<dbReference type="EMBL" id="JAOVZO020000014">
    <property type="protein sequence ID" value="MDC8012677.1"/>
    <property type="molecule type" value="Genomic_DNA"/>
</dbReference>
<keyword evidence="9 11" id="KW-1133">Transmembrane helix</keyword>
<feature type="transmembrane region" description="Helical" evidence="11">
    <location>
        <begin position="74"/>
        <end position="94"/>
    </location>
</feature>
<gene>
    <name evidence="12" type="ORF">OD750_008965</name>
</gene>
<feature type="transmembrane region" description="Helical" evidence="11">
    <location>
        <begin position="7"/>
        <end position="22"/>
    </location>
</feature>
<reference evidence="12" key="1">
    <citation type="submission" date="2023-02" db="EMBL/GenBank/DDBJ databases">
        <title>Tahibacter soli sp. nov. isolated from soil.</title>
        <authorList>
            <person name="Baek J.H."/>
            <person name="Lee J.K."/>
            <person name="Choi D.G."/>
            <person name="Jeon C.O."/>
        </authorList>
    </citation>
    <scope>NUCLEOTIDE SEQUENCE</scope>
    <source>
        <strain evidence="12">BL</strain>
    </source>
</reference>
<evidence type="ECO:0000256" key="8">
    <source>
        <dbReference type="ARBA" id="ARBA00022692"/>
    </source>
</evidence>
<evidence type="ECO:0000256" key="9">
    <source>
        <dbReference type="ARBA" id="ARBA00022989"/>
    </source>
</evidence>
<comment type="subcellular location">
    <subcellularLocation>
        <location evidence="2">Cell inner membrane</location>
        <topology evidence="2">Multi-pass membrane protein</topology>
    </subcellularLocation>
</comment>
<evidence type="ECO:0000256" key="2">
    <source>
        <dbReference type="ARBA" id="ARBA00004429"/>
    </source>
</evidence>
<feature type="transmembrane region" description="Helical" evidence="11">
    <location>
        <begin position="329"/>
        <end position="351"/>
    </location>
</feature>
<evidence type="ECO:0000256" key="5">
    <source>
        <dbReference type="ARBA" id="ARBA00022475"/>
    </source>
</evidence>
<keyword evidence="4" id="KW-0813">Transport</keyword>
<keyword evidence="6" id="KW-0997">Cell inner membrane</keyword>
<dbReference type="InterPro" id="IPR005964">
    <property type="entry name" value="Glc/Gal_transptr_bac"/>
</dbReference>
<dbReference type="SUPFAM" id="SSF103473">
    <property type="entry name" value="MFS general substrate transporter"/>
    <property type="match status" value="1"/>
</dbReference>
<feature type="transmembrane region" description="Helical" evidence="11">
    <location>
        <begin position="305"/>
        <end position="323"/>
    </location>
</feature>
<feature type="transmembrane region" description="Helical" evidence="11">
    <location>
        <begin position="239"/>
        <end position="263"/>
    </location>
</feature>
<evidence type="ECO:0000313" key="12">
    <source>
        <dbReference type="EMBL" id="MDC8012677.1"/>
    </source>
</evidence>
<protein>
    <submittedName>
        <fullName evidence="12">Sugar MFS transporter</fullName>
    </submittedName>
</protein>
<comment type="similarity">
    <text evidence="3">Belongs to the major facilitator superfamily. FHS transporter (TC 2.A.1.7) family.</text>
</comment>
<evidence type="ECO:0000256" key="7">
    <source>
        <dbReference type="ARBA" id="ARBA00022597"/>
    </source>
</evidence>
<dbReference type="PANTHER" id="PTHR43702">
    <property type="entry name" value="L-FUCOSE-PROTON SYMPORTER"/>
    <property type="match status" value="1"/>
</dbReference>
<evidence type="ECO:0000256" key="4">
    <source>
        <dbReference type="ARBA" id="ARBA00022448"/>
    </source>
</evidence>
<keyword evidence="13" id="KW-1185">Reference proteome</keyword>
<feature type="transmembrane region" description="Helical" evidence="11">
    <location>
        <begin position="100"/>
        <end position="128"/>
    </location>
</feature>
<dbReference type="GO" id="GO:1904659">
    <property type="term" value="P:D-glucose transmembrane transport"/>
    <property type="evidence" value="ECO:0007669"/>
    <property type="project" value="InterPro"/>
</dbReference>
<evidence type="ECO:0000313" key="13">
    <source>
        <dbReference type="Proteomes" id="UP001139971"/>
    </source>
</evidence>
<dbReference type="GO" id="GO:0005354">
    <property type="term" value="F:galactose transmembrane transporter activity"/>
    <property type="evidence" value="ECO:0007669"/>
    <property type="project" value="InterPro"/>
</dbReference>
<dbReference type="GO" id="GO:0055056">
    <property type="term" value="F:D-glucose transmembrane transporter activity"/>
    <property type="evidence" value="ECO:0007669"/>
    <property type="project" value="InterPro"/>
</dbReference>
<evidence type="ECO:0000256" key="11">
    <source>
        <dbReference type="SAM" id="Phobius"/>
    </source>
</evidence>
<feature type="transmembrane region" description="Helical" evidence="11">
    <location>
        <begin position="190"/>
        <end position="209"/>
    </location>
</feature>
<keyword evidence="8 11" id="KW-0812">Transmembrane</keyword>
<proteinExistence type="inferred from homology"/>
<dbReference type="Gene3D" id="1.20.1250.20">
    <property type="entry name" value="MFS general substrate transporter like domains"/>
    <property type="match status" value="2"/>
</dbReference>
<dbReference type="InterPro" id="IPR011701">
    <property type="entry name" value="MFS"/>
</dbReference>
<evidence type="ECO:0000256" key="6">
    <source>
        <dbReference type="ARBA" id="ARBA00022519"/>
    </source>
</evidence>
<keyword evidence="10 11" id="KW-0472">Membrane</keyword>
<dbReference type="GO" id="GO:0005886">
    <property type="term" value="C:plasma membrane"/>
    <property type="evidence" value="ECO:0007669"/>
    <property type="project" value="UniProtKB-SubCell"/>
</dbReference>
<organism evidence="12 13">
    <name type="scientific">Tahibacter soli</name>
    <dbReference type="NCBI Taxonomy" id="2983605"/>
    <lineage>
        <taxon>Bacteria</taxon>
        <taxon>Pseudomonadati</taxon>
        <taxon>Pseudomonadota</taxon>
        <taxon>Gammaproteobacteria</taxon>
        <taxon>Lysobacterales</taxon>
        <taxon>Rhodanobacteraceae</taxon>
        <taxon>Tahibacter</taxon>
    </lineage>
</organism>
<keyword evidence="5" id="KW-1003">Cell membrane</keyword>
<feature type="transmembrane region" description="Helical" evidence="11">
    <location>
        <begin position="149"/>
        <end position="170"/>
    </location>
</feature>
<evidence type="ECO:0000256" key="10">
    <source>
        <dbReference type="ARBA" id="ARBA00023136"/>
    </source>
</evidence>
<dbReference type="InterPro" id="IPR050375">
    <property type="entry name" value="MFS_TsgA-like"/>
</dbReference>
<dbReference type="AlphaFoldDB" id="A0A9X3YJG0"/>
<feature type="transmembrane region" description="Helical" evidence="11">
    <location>
        <begin position="395"/>
        <end position="416"/>
    </location>
</feature>
<sequence length="426" mass="45074">MPQHHRSALVVVTVMFFLWGFITELNDVLIPHLKDVFTLTYWQAMLIQSCFFGAYLVMSIPAGRVIARVGYTHGIVLGLVVAGCGALAFLPAAAFHSYPLFLGALFVLATGIVLLQVSANPYVSLLGAPERAASRLSFAQAVNSLGHTLGPYVGGLLILGGTVLGADALARLSPDELAAYRQTQANSVQLPYVGLAVALFALAVVVKLFRLPPIVEATEQAADHRTGFAEVWRHRRLRYGVVAIFLYVGAEVTIGSFLGNYLARPDIGAVAPADVGGYISMYWGGAMIGRFVGAALLLSADPRRLVVIYAAIAMALLATTIAASGSIAMWSVLAVGLVNSILFPTIFTLAIEGLGPLTQRASSLLVTAIFGGAAIPFVQGAVVDALKASLGDETAALQYAFLIPLLCYAYVAWYAARGSRAQLDRS</sequence>
<dbReference type="Pfam" id="PF07690">
    <property type="entry name" value="MFS_1"/>
    <property type="match status" value="1"/>
</dbReference>
<dbReference type="Proteomes" id="UP001139971">
    <property type="component" value="Unassembled WGS sequence"/>
</dbReference>
<dbReference type="CDD" id="cd17394">
    <property type="entry name" value="MFS_FucP_like"/>
    <property type="match status" value="1"/>
</dbReference>
<dbReference type="NCBIfam" id="TIGR01272">
    <property type="entry name" value="gluP"/>
    <property type="match status" value="1"/>
</dbReference>
<comment type="caution">
    <text evidence="12">The sequence shown here is derived from an EMBL/GenBank/DDBJ whole genome shotgun (WGS) entry which is preliminary data.</text>
</comment>
<feature type="transmembrane region" description="Helical" evidence="11">
    <location>
        <begin position="275"/>
        <end position="298"/>
    </location>
</feature>
<evidence type="ECO:0000256" key="3">
    <source>
        <dbReference type="ARBA" id="ARBA00009120"/>
    </source>
</evidence>
<accession>A0A9X3YJG0</accession>
<keyword evidence="7" id="KW-0762">Sugar transport</keyword>
<dbReference type="PANTHER" id="PTHR43702:SF3">
    <property type="entry name" value="PROTEIN TSGA"/>
    <property type="match status" value="1"/>
</dbReference>
<dbReference type="RefSeq" id="WP_263544990.1">
    <property type="nucleotide sequence ID" value="NZ_JAOVZO020000014.1"/>
</dbReference>
<comment type="function">
    <text evidence="1">Intake of glucose and galactose.</text>
</comment>
<name>A0A9X3YJG0_9GAMM</name>
<feature type="transmembrane region" description="Helical" evidence="11">
    <location>
        <begin position="42"/>
        <end position="62"/>
    </location>
</feature>
<evidence type="ECO:0000256" key="1">
    <source>
        <dbReference type="ARBA" id="ARBA00003321"/>
    </source>
</evidence>
<dbReference type="InterPro" id="IPR036259">
    <property type="entry name" value="MFS_trans_sf"/>
</dbReference>